<dbReference type="EMBL" id="ASPP01002032">
    <property type="protein sequence ID" value="ETO35021.1"/>
    <property type="molecule type" value="Genomic_DNA"/>
</dbReference>
<proteinExistence type="inferred from homology"/>
<dbReference type="UniPathway" id="UPA00109">
    <property type="reaction ID" value="UER00187"/>
</dbReference>
<dbReference type="SUPFAM" id="SSF51604">
    <property type="entry name" value="Enolase C-terminal domain-like"/>
    <property type="match status" value="1"/>
</dbReference>
<dbReference type="GO" id="GO:0006096">
    <property type="term" value="P:glycolytic process"/>
    <property type="evidence" value="ECO:0007669"/>
    <property type="project" value="UniProtKB-UniPathway"/>
</dbReference>
<evidence type="ECO:0000256" key="3">
    <source>
        <dbReference type="ARBA" id="ARBA00012058"/>
    </source>
</evidence>
<dbReference type="GO" id="GO:0004634">
    <property type="term" value="F:phosphopyruvate hydratase activity"/>
    <property type="evidence" value="ECO:0007669"/>
    <property type="project" value="UniProtKB-EC"/>
</dbReference>
<keyword evidence="8" id="KW-1185">Reference proteome</keyword>
<keyword evidence="4" id="KW-0324">Glycolysis</keyword>
<protein>
    <recommendedName>
        <fullName evidence="3">phosphopyruvate hydratase</fullName>
        <ecNumber evidence="3">4.2.1.11</ecNumber>
    </recommendedName>
</protein>
<evidence type="ECO:0000256" key="2">
    <source>
        <dbReference type="ARBA" id="ARBA00009604"/>
    </source>
</evidence>
<name>X6PA11_RETFI</name>
<evidence type="ECO:0000313" key="8">
    <source>
        <dbReference type="Proteomes" id="UP000023152"/>
    </source>
</evidence>
<gene>
    <name evidence="7" type="ORF">RFI_02052</name>
</gene>
<reference evidence="7 8" key="1">
    <citation type="journal article" date="2013" name="Curr. Biol.">
        <title>The Genome of the Foraminiferan Reticulomyxa filosa.</title>
        <authorList>
            <person name="Glockner G."/>
            <person name="Hulsmann N."/>
            <person name="Schleicher M."/>
            <person name="Noegel A.A."/>
            <person name="Eichinger L."/>
            <person name="Gallinger C."/>
            <person name="Pawlowski J."/>
            <person name="Sierra R."/>
            <person name="Euteneuer U."/>
            <person name="Pillet L."/>
            <person name="Moustafa A."/>
            <person name="Platzer M."/>
            <person name="Groth M."/>
            <person name="Szafranski K."/>
            <person name="Schliwa M."/>
        </authorList>
    </citation>
    <scope>NUCLEOTIDE SEQUENCE [LARGE SCALE GENOMIC DNA]</scope>
</reference>
<dbReference type="AlphaFoldDB" id="X6PA11"/>
<evidence type="ECO:0000256" key="1">
    <source>
        <dbReference type="ARBA" id="ARBA00005031"/>
    </source>
</evidence>
<accession>X6PA11</accession>
<comment type="caution">
    <text evidence="7">The sequence shown here is derived from an EMBL/GenBank/DDBJ whole genome shotgun (WGS) entry which is preliminary data.</text>
</comment>
<feature type="domain" description="Enolase C-terminal TIM barrel" evidence="6">
    <location>
        <begin position="52"/>
        <end position="173"/>
    </location>
</feature>
<comment type="pathway">
    <text evidence="1">Carbohydrate degradation; glycolysis; pyruvate from D-glyceraldehyde 3-phosphate: step 4/5.</text>
</comment>
<dbReference type="Proteomes" id="UP000023152">
    <property type="component" value="Unassembled WGS sequence"/>
</dbReference>
<dbReference type="Pfam" id="PF00113">
    <property type="entry name" value="Enolase_C"/>
    <property type="match status" value="1"/>
</dbReference>
<evidence type="ECO:0000256" key="5">
    <source>
        <dbReference type="ARBA" id="ARBA00023239"/>
    </source>
</evidence>
<comment type="similarity">
    <text evidence="2">Belongs to the enolase family.</text>
</comment>
<evidence type="ECO:0000313" key="7">
    <source>
        <dbReference type="EMBL" id="ETO35021.1"/>
    </source>
</evidence>
<sequence length="208" mass="23220">MYMCVKKQKRVTVLRNIRNMLESILEEEAKAKQSSGKDSSIGGGSKIVDERNGTLIANVKDTEHLLGLVQKCIVDKCQYRLSNGSSGDVSLYLSYADSHFYEFSEDDHSYLINDPDNPESGKKIKKNAEEMVQFYNQLATKHSDHISYLEDPIHKQDSDCWIDLTQSLQSNSQTANTNATSPAKVIGNSIFESVPEHVQPAIANVTFA</sequence>
<keyword evidence="5" id="KW-0456">Lyase</keyword>
<dbReference type="InterPro" id="IPR020810">
    <property type="entry name" value="Enolase_C"/>
</dbReference>
<dbReference type="EC" id="4.2.1.11" evidence="3"/>
<dbReference type="Gene3D" id="3.20.20.120">
    <property type="entry name" value="Enolase-like C-terminal domain"/>
    <property type="match status" value="1"/>
</dbReference>
<evidence type="ECO:0000256" key="4">
    <source>
        <dbReference type="ARBA" id="ARBA00023152"/>
    </source>
</evidence>
<evidence type="ECO:0000259" key="6">
    <source>
        <dbReference type="Pfam" id="PF00113"/>
    </source>
</evidence>
<organism evidence="7 8">
    <name type="scientific">Reticulomyxa filosa</name>
    <dbReference type="NCBI Taxonomy" id="46433"/>
    <lineage>
        <taxon>Eukaryota</taxon>
        <taxon>Sar</taxon>
        <taxon>Rhizaria</taxon>
        <taxon>Retaria</taxon>
        <taxon>Foraminifera</taxon>
        <taxon>Monothalamids</taxon>
        <taxon>Reticulomyxidae</taxon>
        <taxon>Reticulomyxa</taxon>
    </lineage>
</organism>
<dbReference type="InterPro" id="IPR036849">
    <property type="entry name" value="Enolase-like_C_sf"/>
</dbReference>